<dbReference type="Gene3D" id="3.30.110.170">
    <property type="entry name" value="Protein of unknown function (DUF541), domain 1"/>
    <property type="match status" value="1"/>
</dbReference>
<reference evidence="2 3" key="1">
    <citation type="journal article" date="2012" name="BMC Genomics">
        <title>Genomic sequence analysis and characterization of Sneathia amnii sp. nov.</title>
        <authorList>
            <consortium name="Vaginal Microbiome Consortium (additional members)"/>
            <person name="Harwich M.D.Jr."/>
            <person name="Serrano M.G."/>
            <person name="Fettweis J.M."/>
            <person name="Alves J.M."/>
            <person name="Reimers M.A."/>
            <person name="Buck G.A."/>
            <person name="Jefferson K.K."/>
        </authorList>
    </citation>
    <scope>NUCLEOTIDE SEQUENCE [LARGE SCALE GENOMIC DNA]</scope>
    <source>
        <strain evidence="2 3">SN35</strain>
    </source>
</reference>
<dbReference type="EMBL" id="CP011280">
    <property type="protein sequence ID" value="AKC95887.1"/>
    <property type="molecule type" value="Genomic_DNA"/>
</dbReference>
<evidence type="ECO:0000313" key="3">
    <source>
        <dbReference type="Proteomes" id="UP000033103"/>
    </source>
</evidence>
<keyword evidence="1" id="KW-1133">Transmembrane helix</keyword>
<evidence type="ECO:0000256" key="1">
    <source>
        <dbReference type="SAM" id="Phobius"/>
    </source>
</evidence>
<dbReference type="Gene3D" id="3.30.70.2970">
    <property type="entry name" value="Protein of unknown function (DUF541), domain 2"/>
    <property type="match status" value="1"/>
</dbReference>
<dbReference type="Pfam" id="PF04402">
    <property type="entry name" value="SIMPL"/>
    <property type="match status" value="1"/>
</dbReference>
<dbReference type="STRING" id="187101.VC03_05260"/>
<proteinExistence type="predicted"/>
<dbReference type="HOGENOM" id="CLU_1304192_0_0_0"/>
<accession>A0A0E3ZCW0</accession>
<dbReference type="KEGG" id="sns:VC03_05260"/>
<dbReference type="AlphaFoldDB" id="A0A0E3ZCW0"/>
<dbReference type="RefSeq" id="WP_046328991.1">
    <property type="nucleotide sequence ID" value="NZ_CP011280.1"/>
</dbReference>
<keyword evidence="1" id="KW-0472">Membrane</keyword>
<evidence type="ECO:0000313" key="2">
    <source>
        <dbReference type="EMBL" id="AKC95887.1"/>
    </source>
</evidence>
<dbReference type="Proteomes" id="UP000033103">
    <property type="component" value="Chromosome"/>
</dbReference>
<dbReference type="OrthoDB" id="9835184at2"/>
<evidence type="ECO:0008006" key="4">
    <source>
        <dbReference type="Google" id="ProtNLM"/>
    </source>
</evidence>
<feature type="transmembrane region" description="Helical" evidence="1">
    <location>
        <begin position="7"/>
        <end position="28"/>
    </location>
</feature>
<dbReference type="PATRIC" id="fig|1069640.6.peg.1041"/>
<keyword evidence="1" id="KW-0812">Transmembrane</keyword>
<protein>
    <recommendedName>
        <fullName evidence="4">SIMPL domain-containing protein</fullName>
    </recommendedName>
</protein>
<sequence>MKKMYDIVIAIILALGAIISVAIFSNAIDRINKKSEVVIVKGTATMERPIDEYSFTMTLDTTSKEIDSVYEAMYDKEDKISNNIQYKYTKDKVDLTPITKKDDKTVIGYDLTSVYTFTAKNLDDIKKIREDVNKFSAQYPDISLSDIDVKYGEINANSLIEKASKDAKNKAYNLAKENSKGLGSIVKIKQERLVINDKNVSVTVTATYEIN</sequence>
<gene>
    <name evidence="2" type="ORF">VC03_05260</name>
</gene>
<name>A0A0E3ZCW0_9FUSO</name>
<dbReference type="InterPro" id="IPR007497">
    <property type="entry name" value="SIMPL/DUF541"/>
</dbReference>
<organism evidence="2 3">
    <name type="scientific">Sneathia vaginalis</name>
    <dbReference type="NCBI Taxonomy" id="187101"/>
    <lineage>
        <taxon>Bacteria</taxon>
        <taxon>Fusobacteriati</taxon>
        <taxon>Fusobacteriota</taxon>
        <taxon>Fusobacteriia</taxon>
        <taxon>Fusobacteriales</taxon>
        <taxon>Leptotrichiaceae</taxon>
        <taxon>Sneathia</taxon>
    </lineage>
</organism>
<keyword evidence="3" id="KW-1185">Reference proteome</keyword>